<organism evidence="2 3">
    <name type="scientific">Tritrichomonas foetus</name>
    <dbReference type="NCBI Taxonomy" id="1144522"/>
    <lineage>
        <taxon>Eukaryota</taxon>
        <taxon>Metamonada</taxon>
        <taxon>Parabasalia</taxon>
        <taxon>Tritrichomonadida</taxon>
        <taxon>Tritrichomonadidae</taxon>
        <taxon>Tritrichomonas</taxon>
    </lineage>
</organism>
<dbReference type="GeneID" id="94847403"/>
<evidence type="ECO:0000313" key="2">
    <source>
        <dbReference type="EMBL" id="OHS94277.1"/>
    </source>
</evidence>
<dbReference type="InterPro" id="IPR000719">
    <property type="entry name" value="Prot_kinase_dom"/>
</dbReference>
<dbReference type="Pfam" id="PF00069">
    <property type="entry name" value="Pkinase"/>
    <property type="match status" value="1"/>
</dbReference>
<dbReference type="GO" id="GO:0004674">
    <property type="term" value="F:protein serine/threonine kinase activity"/>
    <property type="evidence" value="ECO:0007669"/>
    <property type="project" value="TreeGrafter"/>
</dbReference>
<feature type="domain" description="Protein kinase" evidence="1">
    <location>
        <begin position="25"/>
        <end position="324"/>
    </location>
</feature>
<dbReference type="InterPro" id="IPR011009">
    <property type="entry name" value="Kinase-like_dom_sf"/>
</dbReference>
<evidence type="ECO:0000313" key="3">
    <source>
        <dbReference type="Proteomes" id="UP000179807"/>
    </source>
</evidence>
<accession>A0A1J4JA09</accession>
<dbReference type="GO" id="GO:0005524">
    <property type="term" value="F:ATP binding"/>
    <property type="evidence" value="ECO:0007669"/>
    <property type="project" value="InterPro"/>
</dbReference>
<dbReference type="VEuPathDB" id="TrichDB:TRFO_39526"/>
<dbReference type="InterPro" id="IPR051681">
    <property type="entry name" value="Ser/Thr_Kinases-Pseudokinases"/>
</dbReference>
<proteinExistence type="predicted"/>
<gene>
    <name evidence="2" type="ORF">TRFO_39526</name>
</gene>
<keyword evidence="3" id="KW-1185">Reference proteome</keyword>
<dbReference type="Proteomes" id="UP000179807">
    <property type="component" value="Unassembled WGS sequence"/>
</dbReference>
<dbReference type="EMBL" id="MLAK01001332">
    <property type="protein sequence ID" value="OHS94277.1"/>
    <property type="molecule type" value="Genomic_DNA"/>
</dbReference>
<sequence length="627" mass="73975">MHEFQLTERVGEIIDILLDSKLPKDFPYPTLTIAQPSNIYKSQATETTLEYSLEDKKLYVSIKNSKPQSNIFFENGKQIMKSIEKEIKMNENLHESRTYSPYVTYSCLNNSQNIAIPFYPGLSLRDFAENIGYGNLLTTDIQLWLYEVAHAMEVIHNLNFFHGNITSFSVYIRDNFDIALGDFFFDFETLKNETTRSEGFFYKSPEILDKYSQKTHKYEINEIPFLQKCDVYSFGVLVNEFLSQEKPNAIFSNNKHSIEQIHRIVKHTTLFNDEFYPCRKFNSTSNHKINTDFIVLLNKMLLTENEKRPSFTKIREFLEKNPWHENVDMNKFHSRIKNFNSDHSCSMKTIGKFLDNARRKYNLKQFSSLTNIVENIASTFQYIIPISNFDDDFTYNPCNFFVSLIECNPYVLKNSEQSNSNTNNLANDEKMRFFEFSAKYQEKVYYRLQNNSLDDLFKSHKIPLSYRNQLKILIKNNPDINKEELIQKFKEFKYDLTKTIKFINKLKNESIKTDQITYLNFTQQKKDTISKAKTGNMTPLIVHYNGLDYHHAYLFLFNFLNSVNIVDKQIIEFKYNPQEAMPQFVNQIYPTTVKKILEEIISYLSIQIYEEKLEISGNKIVITLKAE</sequence>
<dbReference type="SUPFAM" id="SSF56112">
    <property type="entry name" value="Protein kinase-like (PK-like)"/>
    <property type="match status" value="1"/>
</dbReference>
<dbReference type="RefSeq" id="XP_068347414.1">
    <property type="nucleotide sequence ID" value="XM_068512699.1"/>
</dbReference>
<name>A0A1J4JA09_9EUKA</name>
<evidence type="ECO:0000259" key="1">
    <source>
        <dbReference type="PROSITE" id="PS50011"/>
    </source>
</evidence>
<dbReference type="SMART" id="SM00220">
    <property type="entry name" value="S_TKc"/>
    <property type="match status" value="1"/>
</dbReference>
<protein>
    <recommendedName>
        <fullName evidence="1">Protein kinase domain-containing protein</fullName>
    </recommendedName>
</protein>
<dbReference type="AlphaFoldDB" id="A0A1J4JA09"/>
<dbReference type="OrthoDB" id="298014at2759"/>
<dbReference type="PANTHER" id="PTHR44329">
    <property type="entry name" value="SERINE/THREONINE-PROTEIN KINASE TNNI3K-RELATED"/>
    <property type="match status" value="1"/>
</dbReference>
<reference evidence="2" key="1">
    <citation type="submission" date="2016-10" db="EMBL/GenBank/DDBJ databases">
        <authorList>
            <person name="Benchimol M."/>
            <person name="Almeida L.G."/>
            <person name="Vasconcelos A.T."/>
            <person name="Perreira-Neves A."/>
            <person name="Rosa I.A."/>
            <person name="Tasca T."/>
            <person name="Bogo M.R."/>
            <person name="de Souza W."/>
        </authorList>
    </citation>
    <scope>NUCLEOTIDE SEQUENCE [LARGE SCALE GENOMIC DNA]</scope>
    <source>
        <strain evidence="2">K</strain>
    </source>
</reference>
<comment type="caution">
    <text evidence="2">The sequence shown here is derived from an EMBL/GenBank/DDBJ whole genome shotgun (WGS) entry which is preliminary data.</text>
</comment>
<dbReference type="PROSITE" id="PS50011">
    <property type="entry name" value="PROTEIN_KINASE_DOM"/>
    <property type="match status" value="1"/>
</dbReference>
<dbReference type="Gene3D" id="1.10.510.10">
    <property type="entry name" value="Transferase(Phosphotransferase) domain 1"/>
    <property type="match status" value="1"/>
</dbReference>